<evidence type="ECO:0000256" key="3">
    <source>
        <dbReference type="ARBA" id="ARBA00022679"/>
    </source>
</evidence>
<comment type="subcellular location">
    <subcellularLocation>
        <location evidence="8">Cytoplasm</location>
    </subcellularLocation>
</comment>
<dbReference type="InterPro" id="IPR015847">
    <property type="entry name" value="ExoRNase_PH_dom2"/>
</dbReference>
<keyword evidence="4 8" id="KW-0548">Nucleotidyltransferase</keyword>
<dbReference type="PANTHER" id="PTHR11252:SF0">
    <property type="entry name" value="POLYRIBONUCLEOTIDE NUCLEOTIDYLTRANSFERASE 1, MITOCHONDRIAL"/>
    <property type="match status" value="1"/>
</dbReference>
<dbReference type="FunFam" id="3.30.230.70:FF:000029">
    <property type="entry name" value="Polyribonucleotide nucleotidyltransferase"/>
    <property type="match status" value="1"/>
</dbReference>
<evidence type="ECO:0000256" key="4">
    <source>
        <dbReference type="ARBA" id="ARBA00022695"/>
    </source>
</evidence>
<dbReference type="PIRSF" id="PIRSF005499">
    <property type="entry name" value="PNPase"/>
    <property type="match status" value="1"/>
</dbReference>
<dbReference type="InterPro" id="IPR036612">
    <property type="entry name" value="KH_dom_type_1_sf"/>
</dbReference>
<dbReference type="Pfam" id="PF03725">
    <property type="entry name" value="RNase_PH_C"/>
    <property type="match status" value="1"/>
</dbReference>
<evidence type="ECO:0000256" key="6">
    <source>
        <dbReference type="ARBA" id="ARBA00022842"/>
    </source>
</evidence>
<dbReference type="GO" id="GO:0000175">
    <property type="term" value="F:3'-5'-RNA exonuclease activity"/>
    <property type="evidence" value="ECO:0007669"/>
    <property type="project" value="TreeGrafter"/>
</dbReference>
<feature type="binding site" evidence="8">
    <location>
        <position position="506"/>
    </location>
    <ligand>
        <name>Mg(2+)</name>
        <dbReference type="ChEBI" id="CHEBI:18420"/>
    </ligand>
</feature>
<proteinExistence type="inferred from homology"/>
<dbReference type="AlphaFoldDB" id="A0A4Q0Y2H7"/>
<dbReference type="PANTHER" id="PTHR11252">
    <property type="entry name" value="POLYRIBONUCLEOTIDE NUCLEOTIDYLTRANSFERASE"/>
    <property type="match status" value="1"/>
</dbReference>
<dbReference type="EC" id="2.7.7.8" evidence="8"/>
<comment type="similarity">
    <text evidence="1 8">Belongs to the polyribonucleotide nucleotidyltransferase family.</text>
</comment>
<dbReference type="STRING" id="877500.GCA_000935065_00080"/>
<dbReference type="InterPro" id="IPR012162">
    <property type="entry name" value="PNPase"/>
</dbReference>
<dbReference type="GO" id="GO:0004654">
    <property type="term" value="F:polyribonucleotide nucleotidyltransferase activity"/>
    <property type="evidence" value="ECO:0007669"/>
    <property type="project" value="UniProtKB-UniRule"/>
</dbReference>
<keyword evidence="7 8" id="KW-0694">RNA-binding</keyword>
<keyword evidence="3 8" id="KW-0808">Transferase</keyword>
<evidence type="ECO:0000313" key="10">
    <source>
        <dbReference type="EMBL" id="RXJ63685.1"/>
    </source>
</evidence>
<evidence type="ECO:0000313" key="11">
    <source>
        <dbReference type="Proteomes" id="UP000290191"/>
    </source>
</evidence>
<dbReference type="Gene3D" id="3.30.230.70">
    <property type="entry name" value="GHMP Kinase, N-terminal domain"/>
    <property type="match status" value="2"/>
</dbReference>
<dbReference type="SMART" id="SM00316">
    <property type="entry name" value="S1"/>
    <property type="match status" value="1"/>
</dbReference>
<accession>A0A4Q0Y2H7</accession>
<dbReference type="GO" id="GO:0000287">
    <property type="term" value="F:magnesium ion binding"/>
    <property type="evidence" value="ECO:0007669"/>
    <property type="project" value="UniProtKB-UniRule"/>
</dbReference>
<name>A0A4Q0Y2H7_9BACT</name>
<dbReference type="CDD" id="cd11364">
    <property type="entry name" value="RNase_PH_PNPase_2"/>
    <property type="match status" value="1"/>
</dbReference>
<dbReference type="GO" id="GO:0005829">
    <property type="term" value="C:cytosol"/>
    <property type="evidence" value="ECO:0007669"/>
    <property type="project" value="TreeGrafter"/>
</dbReference>
<evidence type="ECO:0000259" key="9">
    <source>
        <dbReference type="PROSITE" id="PS50126"/>
    </source>
</evidence>
<dbReference type="SUPFAM" id="SSF55666">
    <property type="entry name" value="Ribonuclease PH domain 2-like"/>
    <property type="match status" value="2"/>
</dbReference>
<dbReference type="RefSeq" id="WP_129081720.1">
    <property type="nucleotide sequence ID" value="NZ_CP041070.1"/>
</dbReference>
<reference evidence="10 11" key="1">
    <citation type="submission" date="2017-10" db="EMBL/GenBank/DDBJ databases">
        <title>Genomics of the genus Arcobacter.</title>
        <authorList>
            <person name="Perez-Cataluna A."/>
            <person name="Figueras M.J."/>
        </authorList>
    </citation>
    <scope>NUCLEOTIDE SEQUENCE [LARGE SCALE GENOMIC DNA]</scope>
    <source>
        <strain evidence="10 11">DSM 24636</strain>
    </source>
</reference>
<dbReference type="NCBIfam" id="NF008805">
    <property type="entry name" value="PRK11824.1"/>
    <property type="match status" value="1"/>
</dbReference>
<dbReference type="InterPro" id="IPR001247">
    <property type="entry name" value="ExoRNase_PH_dom1"/>
</dbReference>
<dbReference type="SUPFAM" id="SSF54211">
    <property type="entry name" value="Ribosomal protein S5 domain 2-like"/>
    <property type="match status" value="2"/>
</dbReference>
<dbReference type="InterPro" id="IPR003029">
    <property type="entry name" value="S1_domain"/>
</dbReference>
<dbReference type="OrthoDB" id="9804305at2"/>
<evidence type="ECO:0000256" key="8">
    <source>
        <dbReference type="HAMAP-Rule" id="MF_01595"/>
    </source>
</evidence>
<protein>
    <recommendedName>
        <fullName evidence="8">Polyribonucleotide nucleotidyltransferase</fullName>
        <ecNumber evidence="8">2.7.7.8</ecNumber>
    </recommendedName>
    <alternativeName>
        <fullName evidence="8">Polynucleotide phosphorylase</fullName>
        <shortName evidence="8">PNPase</shortName>
    </alternativeName>
</protein>
<comment type="function">
    <text evidence="8">Involved in mRNA degradation. Catalyzes the phosphorolysis of single-stranded polyribonucleotides processively in the 3'- to 5'-direction.</text>
</comment>
<dbReference type="SUPFAM" id="SSF54791">
    <property type="entry name" value="Eukaryotic type KH-domain (KH-domain type I)"/>
    <property type="match status" value="1"/>
</dbReference>
<keyword evidence="5 8" id="KW-0479">Metal-binding</keyword>
<sequence>MSTVCEFELNGKQEIFEFGKVAKQANGSVLAKLGNAVVLATVVSEFDNPVEEDFTPLTVQYVEKTYASAKLPGGFIKREGKPSDFETLTSRVIDRSLRPLFPKGYIYPTTITVIVLSADSDVDIQVLALNAASAALYTSDLPIKKSVAGVRVGRVEGEYVINPTTEQLDDSTLDLYVAGTKEELLMIEMKSISSEEMIEVDIEAFTKLHKTNEMNEDELVNAISIAQTALKESNETYEIGFESVSKEIKDIELVEFTIDEAVINHVKENYLEDIKKALQKLAKSERATELKDVAKKVLEDEYCTSNELEYSVVYEAVSIVKREVVRAMIVNEKVRADGRGLKEVRPITIETNILPSAHSSCLFTRGQTQALVVGTLAGAKDGQMYEVLTEKSTRMENFMVHYNFPGFSVGEAKPMFGVGRRELGHGNLAKKALESTIDKDYEDTVRLVSEILESNGSSSMATVCGGSLALKAAGVPISNLVAGVAMGMVVEGEKYSVLTDIMGLEDHDGDMDFKVAGTKDGITALQMDIKLGGIELSVLKEALYQAKEGREHILNLMEEAASEIVPSEALPLVEQFAIDPSKIMVVIGKAGSTIKEIIEKFSVSIDLDRDSGNVKVSGENKQNVLDACEHIKSISSNAHSRKDNDKKSVDFEKLYEVDEVLEGKVVRIADFGAFVELPKGGEGLLHISKLSKQRVKRVEDVLSLNDNIEIKVLKVKKDRIELALNGI</sequence>
<dbReference type="Pfam" id="PF03726">
    <property type="entry name" value="PNPase"/>
    <property type="match status" value="1"/>
</dbReference>
<organism evidence="10 11">
    <name type="scientific">Halarcobacter anaerophilus</name>
    <dbReference type="NCBI Taxonomy" id="877500"/>
    <lineage>
        <taxon>Bacteria</taxon>
        <taxon>Pseudomonadati</taxon>
        <taxon>Campylobacterota</taxon>
        <taxon>Epsilonproteobacteria</taxon>
        <taxon>Campylobacterales</taxon>
        <taxon>Arcobacteraceae</taxon>
        <taxon>Halarcobacter</taxon>
    </lineage>
</organism>
<dbReference type="PROSITE" id="PS50126">
    <property type="entry name" value="S1"/>
    <property type="match status" value="1"/>
</dbReference>
<dbReference type="FunFam" id="3.30.1370.10:FF:000001">
    <property type="entry name" value="Polyribonucleotide nucleotidyltransferase"/>
    <property type="match status" value="1"/>
</dbReference>
<dbReference type="HAMAP" id="MF_01595">
    <property type="entry name" value="PNPase"/>
    <property type="match status" value="1"/>
</dbReference>
<dbReference type="Gene3D" id="3.30.1370.10">
    <property type="entry name" value="K Homology domain, type 1"/>
    <property type="match status" value="1"/>
</dbReference>
<feature type="domain" description="S1 motif" evidence="9">
    <location>
        <begin position="658"/>
        <end position="725"/>
    </location>
</feature>
<dbReference type="InterPro" id="IPR020568">
    <property type="entry name" value="Ribosomal_Su5_D2-typ_SF"/>
</dbReference>
<dbReference type="Proteomes" id="UP000290191">
    <property type="component" value="Unassembled WGS sequence"/>
</dbReference>
<dbReference type="EMBL" id="PDKO01000003">
    <property type="protein sequence ID" value="RXJ63685.1"/>
    <property type="molecule type" value="Genomic_DNA"/>
</dbReference>
<keyword evidence="6 8" id="KW-0460">Magnesium</keyword>
<dbReference type="InterPro" id="IPR036345">
    <property type="entry name" value="ExoRNase_PH_dom2_sf"/>
</dbReference>
<comment type="cofactor">
    <cofactor evidence="8">
        <name>Mg(2+)</name>
        <dbReference type="ChEBI" id="CHEBI:18420"/>
    </cofactor>
</comment>
<dbReference type="NCBIfam" id="TIGR03591">
    <property type="entry name" value="polynuc_phos"/>
    <property type="match status" value="1"/>
</dbReference>
<gene>
    <name evidence="8" type="primary">pnp</name>
    <name evidence="10" type="ORF">CRV06_05710</name>
</gene>
<keyword evidence="11" id="KW-1185">Reference proteome</keyword>
<evidence type="ECO:0000256" key="5">
    <source>
        <dbReference type="ARBA" id="ARBA00022723"/>
    </source>
</evidence>
<dbReference type="InterPro" id="IPR004087">
    <property type="entry name" value="KH_dom"/>
</dbReference>
<dbReference type="InterPro" id="IPR027408">
    <property type="entry name" value="PNPase/RNase_PH_dom_sf"/>
</dbReference>
<comment type="catalytic activity">
    <reaction evidence="8">
        <text>RNA(n+1) + phosphate = RNA(n) + a ribonucleoside 5'-diphosphate</text>
        <dbReference type="Rhea" id="RHEA:22096"/>
        <dbReference type="Rhea" id="RHEA-COMP:14527"/>
        <dbReference type="Rhea" id="RHEA-COMP:17342"/>
        <dbReference type="ChEBI" id="CHEBI:43474"/>
        <dbReference type="ChEBI" id="CHEBI:57930"/>
        <dbReference type="ChEBI" id="CHEBI:140395"/>
        <dbReference type="EC" id="2.7.7.8"/>
    </reaction>
</comment>
<dbReference type="GO" id="GO:0006402">
    <property type="term" value="P:mRNA catabolic process"/>
    <property type="evidence" value="ECO:0007669"/>
    <property type="project" value="UniProtKB-UniRule"/>
</dbReference>
<evidence type="ECO:0000256" key="2">
    <source>
        <dbReference type="ARBA" id="ARBA00022490"/>
    </source>
</evidence>
<dbReference type="InterPro" id="IPR012340">
    <property type="entry name" value="NA-bd_OB-fold"/>
</dbReference>
<dbReference type="CDD" id="cd02393">
    <property type="entry name" value="KH-I_PNPase"/>
    <property type="match status" value="1"/>
</dbReference>
<dbReference type="Pfam" id="PF00013">
    <property type="entry name" value="KH_1"/>
    <property type="match status" value="1"/>
</dbReference>
<evidence type="ECO:0000256" key="1">
    <source>
        <dbReference type="ARBA" id="ARBA00007404"/>
    </source>
</evidence>
<keyword evidence="2 8" id="KW-0963">Cytoplasm</keyword>
<dbReference type="Gene3D" id="2.40.50.140">
    <property type="entry name" value="Nucleic acid-binding proteins"/>
    <property type="match status" value="1"/>
</dbReference>
<dbReference type="SUPFAM" id="SSF50249">
    <property type="entry name" value="Nucleic acid-binding proteins"/>
    <property type="match status" value="1"/>
</dbReference>
<dbReference type="GO" id="GO:0003723">
    <property type="term" value="F:RNA binding"/>
    <property type="evidence" value="ECO:0007669"/>
    <property type="project" value="UniProtKB-UniRule"/>
</dbReference>
<dbReference type="PROSITE" id="PS50084">
    <property type="entry name" value="KH_TYPE_1"/>
    <property type="match status" value="1"/>
</dbReference>
<dbReference type="Pfam" id="PF00575">
    <property type="entry name" value="S1"/>
    <property type="match status" value="1"/>
</dbReference>
<evidence type="ECO:0000256" key="7">
    <source>
        <dbReference type="ARBA" id="ARBA00022884"/>
    </source>
</evidence>
<dbReference type="InterPro" id="IPR015848">
    <property type="entry name" value="PNPase_PH_RNA-bd_bac/org-type"/>
</dbReference>
<dbReference type="GO" id="GO:0006396">
    <property type="term" value="P:RNA processing"/>
    <property type="evidence" value="ECO:0007669"/>
    <property type="project" value="InterPro"/>
</dbReference>
<feature type="binding site" evidence="8">
    <location>
        <position position="512"/>
    </location>
    <ligand>
        <name>Mg(2+)</name>
        <dbReference type="ChEBI" id="CHEBI:18420"/>
    </ligand>
</feature>
<dbReference type="SMART" id="SM00322">
    <property type="entry name" value="KH"/>
    <property type="match status" value="1"/>
</dbReference>
<dbReference type="InterPro" id="IPR004088">
    <property type="entry name" value="KH_dom_type_1"/>
</dbReference>
<dbReference type="Pfam" id="PF01138">
    <property type="entry name" value="RNase_PH"/>
    <property type="match status" value="2"/>
</dbReference>
<comment type="caution">
    <text evidence="10">The sequence shown here is derived from an EMBL/GenBank/DDBJ whole genome shotgun (WGS) entry which is preliminary data.</text>
</comment>
<dbReference type="FunFam" id="3.30.230.70:FF:000026">
    <property type="entry name" value="Polyribonucleotide nucleotidyltransferase"/>
    <property type="match status" value="1"/>
</dbReference>